<gene>
    <name evidence="2" type="ORF">RM780_23920</name>
</gene>
<sequence>MFEFTSENGVRIHVHEWHPRIPPRGIVQIAHGMGEHAGRYAHLAEYLNATGYIVYANDHRGHGLSMHAGPGHLGADGWNLLVADLVTVSRTALERHPGLPLILLGHSMGSFAVQQYLLEHASLLAGAALTGTTAPERRTAEITEGGEDVDLFRTFNDTFQPVRTEFDWLSRDERHVDAYIADPLCGFTLDARGAADLAQAARRMADPRGIPSGLPLYVAVGDRDPLNARLTLSDLLVGRYRGAGLTDVTYRIYPEARHEVLNEINRDEVVADLTRWINRVTAQRSDVPAA</sequence>
<dbReference type="Pfam" id="PF12146">
    <property type="entry name" value="Hydrolase_4"/>
    <property type="match status" value="1"/>
</dbReference>
<name>A0ABU2LEH4_9ACTN</name>
<dbReference type="SUPFAM" id="SSF53474">
    <property type="entry name" value="alpha/beta-Hydrolases"/>
    <property type="match status" value="1"/>
</dbReference>
<dbReference type="RefSeq" id="WP_311632952.1">
    <property type="nucleotide sequence ID" value="NZ_JAVREN010000051.1"/>
</dbReference>
<dbReference type="InterPro" id="IPR029058">
    <property type="entry name" value="AB_hydrolase_fold"/>
</dbReference>
<organism evidence="2 3">
    <name type="scientific">Streptomyces boetiae</name>
    <dbReference type="NCBI Taxonomy" id="3075541"/>
    <lineage>
        <taxon>Bacteria</taxon>
        <taxon>Bacillati</taxon>
        <taxon>Actinomycetota</taxon>
        <taxon>Actinomycetes</taxon>
        <taxon>Kitasatosporales</taxon>
        <taxon>Streptomycetaceae</taxon>
        <taxon>Streptomyces</taxon>
    </lineage>
</organism>
<protein>
    <submittedName>
        <fullName evidence="2">Lysophospholipase</fullName>
    </submittedName>
</protein>
<dbReference type="PANTHER" id="PTHR11614">
    <property type="entry name" value="PHOSPHOLIPASE-RELATED"/>
    <property type="match status" value="1"/>
</dbReference>
<evidence type="ECO:0000259" key="1">
    <source>
        <dbReference type="Pfam" id="PF12146"/>
    </source>
</evidence>
<dbReference type="InterPro" id="IPR051044">
    <property type="entry name" value="MAG_DAG_Lipase"/>
</dbReference>
<evidence type="ECO:0000313" key="2">
    <source>
        <dbReference type="EMBL" id="MDT0309978.1"/>
    </source>
</evidence>
<reference evidence="3" key="1">
    <citation type="submission" date="2023-07" db="EMBL/GenBank/DDBJ databases">
        <title>30 novel species of actinomycetes from the DSMZ collection.</title>
        <authorList>
            <person name="Nouioui I."/>
        </authorList>
    </citation>
    <scope>NUCLEOTIDE SEQUENCE [LARGE SCALE GENOMIC DNA]</scope>
    <source>
        <strain evidence="3">DSM 44917</strain>
    </source>
</reference>
<dbReference type="Gene3D" id="3.40.50.1820">
    <property type="entry name" value="alpha/beta hydrolase"/>
    <property type="match status" value="1"/>
</dbReference>
<evidence type="ECO:0000313" key="3">
    <source>
        <dbReference type="Proteomes" id="UP001183388"/>
    </source>
</evidence>
<proteinExistence type="predicted"/>
<keyword evidence="3" id="KW-1185">Reference proteome</keyword>
<dbReference type="InterPro" id="IPR022742">
    <property type="entry name" value="Hydrolase_4"/>
</dbReference>
<feature type="domain" description="Serine aminopeptidase S33" evidence="1">
    <location>
        <begin position="22"/>
        <end position="264"/>
    </location>
</feature>
<comment type="caution">
    <text evidence="2">The sequence shown here is derived from an EMBL/GenBank/DDBJ whole genome shotgun (WGS) entry which is preliminary data.</text>
</comment>
<dbReference type="Proteomes" id="UP001183388">
    <property type="component" value="Unassembled WGS sequence"/>
</dbReference>
<dbReference type="EMBL" id="JAVREN010000051">
    <property type="protein sequence ID" value="MDT0309978.1"/>
    <property type="molecule type" value="Genomic_DNA"/>
</dbReference>
<accession>A0ABU2LEH4</accession>